<dbReference type="NCBIfam" id="TIGR04183">
    <property type="entry name" value="Por_Secre_tail"/>
    <property type="match status" value="1"/>
</dbReference>
<feature type="chain" id="PRO_5040940449" evidence="4">
    <location>
        <begin position="22"/>
        <end position="489"/>
    </location>
</feature>
<gene>
    <name evidence="6" type="ORF">LXM26_26320</name>
</gene>
<dbReference type="InterPro" id="IPR032675">
    <property type="entry name" value="LRR_dom_sf"/>
</dbReference>
<dbReference type="PANTHER" id="PTHR31018:SF3">
    <property type="entry name" value="RECEPTOR PROTEIN-TYROSINE KINASE"/>
    <property type="match status" value="1"/>
</dbReference>
<dbReference type="PANTHER" id="PTHR31018">
    <property type="entry name" value="SPORULATION-SPECIFIC PROTEIN-RELATED"/>
    <property type="match status" value="1"/>
</dbReference>
<dbReference type="InterPro" id="IPR051648">
    <property type="entry name" value="CWI-Assembly_Regulator"/>
</dbReference>
<evidence type="ECO:0000259" key="5">
    <source>
        <dbReference type="Pfam" id="PF18962"/>
    </source>
</evidence>
<dbReference type="SUPFAM" id="SSF52058">
    <property type="entry name" value="L domain-like"/>
    <property type="match status" value="2"/>
</dbReference>
<name>A0A9X1PPG7_9BACT</name>
<evidence type="ECO:0000256" key="4">
    <source>
        <dbReference type="SAM" id="SignalP"/>
    </source>
</evidence>
<evidence type="ECO:0000313" key="6">
    <source>
        <dbReference type="EMBL" id="MCF0065057.1"/>
    </source>
</evidence>
<evidence type="ECO:0000256" key="2">
    <source>
        <dbReference type="ARBA" id="ARBA00022729"/>
    </source>
</evidence>
<comment type="subcellular location">
    <subcellularLocation>
        <location evidence="1">Cell envelope</location>
    </subcellularLocation>
</comment>
<dbReference type="InterPro" id="IPR026444">
    <property type="entry name" value="Secre_tail"/>
</dbReference>
<evidence type="ECO:0000313" key="7">
    <source>
        <dbReference type="Proteomes" id="UP001139000"/>
    </source>
</evidence>
<keyword evidence="2 4" id="KW-0732">Signal</keyword>
<dbReference type="Pfam" id="PF18962">
    <property type="entry name" value="Por_Secre_tail"/>
    <property type="match status" value="1"/>
</dbReference>
<feature type="signal peptide" evidence="4">
    <location>
        <begin position="1"/>
        <end position="21"/>
    </location>
</feature>
<proteinExistence type="predicted"/>
<keyword evidence="7" id="KW-1185">Reference proteome</keyword>
<keyword evidence="3" id="KW-0325">Glycoprotein</keyword>
<sequence>MKKPLLLIFFVIIANSFSVKAACTVGDLISQWAIDNFSKNYPGCTEVTNGFNISGVNITNLDGLLGVTSIGGLTISDNPRLTDLSGLSMLKSSGALNIVNNPMLADLSGLSQLETVGYIDIENNSSLVNLSGLGNLVKVGNFRVVFNAALTSVAGAGKLTAVDGNMSIGGNPLLENLSGLENITSVGDALMISLSDKMKDVSGLIGLKALGGFLYIGNNLLLSDLSGLANLLEINGYIKLENNPALTGLAGLDNISSSGISFLQIFNCTNLSVCGVKSICTYLNGLSNNLPVQLEGNASGCQTKAEILNSNVCQEILPVNLISFSGKSTLEGNQMTWTTTWEQNNAGFHIEKSANAIKFDQIGFVDGAGTSNRSNTYSFTDVAPEKVTYYRLKQVDLDNSSSYSRIIVVKRTENKQLSKEITVYPNPSTGQLFVKASNDNLRYSIQTLNGETIKEGSVVSNKPIATSSLQNGLYLIKVGKEVMKVVVNN</sequence>
<dbReference type="EMBL" id="JAJTTC010000009">
    <property type="protein sequence ID" value="MCF0065057.1"/>
    <property type="molecule type" value="Genomic_DNA"/>
</dbReference>
<dbReference type="AlphaFoldDB" id="A0A9X1PPG7"/>
<accession>A0A9X1PPG7</accession>
<dbReference type="Proteomes" id="UP001139000">
    <property type="component" value="Unassembled WGS sequence"/>
</dbReference>
<evidence type="ECO:0000256" key="3">
    <source>
        <dbReference type="ARBA" id="ARBA00023180"/>
    </source>
</evidence>
<reference evidence="6" key="1">
    <citation type="submission" date="2021-12" db="EMBL/GenBank/DDBJ databases">
        <title>Novel species in genus Dyadobacter.</title>
        <authorList>
            <person name="Ma C."/>
        </authorList>
    </citation>
    <scope>NUCLEOTIDE SEQUENCE</scope>
    <source>
        <strain evidence="6">LJ419</strain>
    </source>
</reference>
<dbReference type="GO" id="GO:0030313">
    <property type="term" value="C:cell envelope"/>
    <property type="evidence" value="ECO:0007669"/>
    <property type="project" value="UniProtKB-SubCell"/>
</dbReference>
<protein>
    <submittedName>
        <fullName evidence="6">T9SS type A sorting domain-containing protein</fullName>
    </submittedName>
</protein>
<evidence type="ECO:0000256" key="1">
    <source>
        <dbReference type="ARBA" id="ARBA00004196"/>
    </source>
</evidence>
<dbReference type="Gene3D" id="3.80.10.10">
    <property type="entry name" value="Ribonuclease Inhibitor"/>
    <property type="match status" value="1"/>
</dbReference>
<feature type="domain" description="Secretion system C-terminal sorting" evidence="5">
    <location>
        <begin position="423"/>
        <end position="482"/>
    </location>
</feature>
<comment type="caution">
    <text evidence="6">The sequence shown here is derived from an EMBL/GenBank/DDBJ whole genome shotgun (WGS) entry which is preliminary data.</text>
</comment>
<organism evidence="6 7">
    <name type="scientific">Dyadobacter chenwenxiniae</name>
    <dbReference type="NCBI Taxonomy" id="2906456"/>
    <lineage>
        <taxon>Bacteria</taxon>
        <taxon>Pseudomonadati</taxon>
        <taxon>Bacteroidota</taxon>
        <taxon>Cytophagia</taxon>
        <taxon>Cytophagales</taxon>
        <taxon>Spirosomataceae</taxon>
        <taxon>Dyadobacter</taxon>
    </lineage>
</organism>
<dbReference type="RefSeq" id="WP_234658028.1">
    <property type="nucleotide sequence ID" value="NZ_JAJTTC010000009.1"/>
</dbReference>